<evidence type="ECO:0000313" key="3">
    <source>
        <dbReference type="EMBL" id="CAG9992176.1"/>
    </source>
</evidence>
<keyword evidence="4" id="KW-1185">Reference proteome</keyword>
<dbReference type="EMBL" id="CABFNO020001481">
    <property type="protein sequence ID" value="CAG9992176.1"/>
    <property type="molecule type" value="Genomic_DNA"/>
</dbReference>
<dbReference type="InterPro" id="IPR003819">
    <property type="entry name" value="TauD/TfdA-like"/>
</dbReference>
<proteinExistence type="predicted"/>
<dbReference type="PANTHER" id="PTHR10696:SF49">
    <property type="entry name" value="TAUD_TFDA-LIKE DOMAIN-CONTAINING PROTEIN"/>
    <property type="match status" value="1"/>
</dbReference>
<dbReference type="OrthoDB" id="272271at2759"/>
<feature type="domain" description="TauD/TfdA-like" evidence="2">
    <location>
        <begin position="120"/>
        <end position="364"/>
    </location>
</feature>
<comment type="caution">
    <text evidence="3">The sequence shown here is derived from an EMBL/GenBank/DDBJ whole genome shotgun (WGS) entry which is preliminary data.</text>
</comment>
<keyword evidence="1" id="KW-0560">Oxidoreductase</keyword>
<evidence type="ECO:0000256" key="1">
    <source>
        <dbReference type="ARBA" id="ARBA00023002"/>
    </source>
</evidence>
<evidence type="ECO:0000313" key="4">
    <source>
        <dbReference type="Proteomes" id="UP000754883"/>
    </source>
</evidence>
<dbReference type="Pfam" id="PF02668">
    <property type="entry name" value="TauD"/>
    <property type="match status" value="1"/>
</dbReference>
<dbReference type="Proteomes" id="UP000754883">
    <property type="component" value="Unassembled WGS sequence"/>
</dbReference>
<sequence>MVTNTLVTPYYSSGIRERFLLHALHPPSTTKNVKYAELDYEFDPMAYQKRSLARVATEKLPKTLPKGWPAAVHGPLAWSGKDFANETPFIYMVSDEENQEIAHALACFSKLGIKPEKVTPELFPLPTLQRRLQKIQDEIYHGHGLAILRGLNIDGLSDEQLTIVYLGVTCYVAGVRGKQDQRGSMIMHVMSRDDEDSVHNKLVEKPYHTDTSCDCLCLLTKACAASGGRSLISSAWNVYNILAATRPDLIHTMMQANWPFDTSGRDPPYVMRPILYLQDGKIIINVSRRQLCGHPNDPRTPGIPGLTEAQAEALDAIHAIAREHEIKTTMQQGDIRFLNNMALLHRRETFYDDDQSKRHLMRLWLHNPKQCWGLPRTLRIAWARIFEDMEREAHWDMSPVREGGRILRTGQSCD</sequence>
<dbReference type="Gene3D" id="3.60.130.10">
    <property type="entry name" value="Clavaminate synthase-like"/>
    <property type="match status" value="1"/>
</dbReference>
<dbReference type="InterPro" id="IPR050411">
    <property type="entry name" value="AlphaKG_dependent_hydroxylases"/>
</dbReference>
<dbReference type="SUPFAM" id="SSF51197">
    <property type="entry name" value="Clavaminate synthase-like"/>
    <property type="match status" value="1"/>
</dbReference>
<dbReference type="AlphaFoldDB" id="A0A9N9Y5W6"/>
<reference evidence="3 4" key="2">
    <citation type="submission" date="2021-10" db="EMBL/GenBank/DDBJ databases">
        <authorList>
            <person name="Piombo E."/>
        </authorList>
    </citation>
    <scope>NUCLEOTIDE SEQUENCE [LARGE SCALE GENOMIC DNA]</scope>
</reference>
<dbReference type="PANTHER" id="PTHR10696">
    <property type="entry name" value="GAMMA-BUTYROBETAINE HYDROXYLASE-RELATED"/>
    <property type="match status" value="1"/>
</dbReference>
<gene>
    <name evidence="3" type="ORF">CBYS24578_00015096</name>
</gene>
<organism evidence="3 4">
    <name type="scientific">Clonostachys byssicola</name>
    <dbReference type="NCBI Taxonomy" id="160290"/>
    <lineage>
        <taxon>Eukaryota</taxon>
        <taxon>Fungi</taxon>
        <taxon>Dikarya</taxon>
        <taxon>Ascomycota</taxon>
        <taxon>Pezizomycotina</taxon>
        <taxon>Sordariomycetes</taxon>
        <taxon>Hypocreomycetidae</taxon>
        <taxon>Hypocreales</taxon>
        <taxon>Bionectriaceae</taxon>
        <taxon>Clonostachys</taxon>
    </lineage>
</organism>
<protein>
    <recommendedName>
        <fullName evidence="2">TauD/TfdA-like domain-containing protein</fullName>
    </recommendedName>
</protein>
<reference evidence="4" key="1">
    <citation type="submission" date="2019-06" db="EMBL/GenBank/DDBJ databases">
        <authorList>
            <person name="Broberg M."/>
        </authorList>
    </citation>
    <scope>NUCLEOTIDE SEQUENCE [LARGE SCALE GENOMIC DNA]</scope>
</reference>
<dbReference type="GO" id="GO:0016491">
    <property type="term" value="F:oxidoreductase activity"/>
    <property type="evidence" value="ECO:0007669"/>
    <property type="project" value="UniProtKB-KW"/>
</dbReference>
<accession>A0A9N9Y5W6</accession>
<dbReference type="InterPro" id="IPR042098">
    <property type="entry name" value="TauD-like_sf"/>
</dbReference>
<evidence type="ECO:0000259" key="2">
    <source>
        <dbReference type="Pfam" id="PF02668"/>
    </source>
</evidence>
<name>A0A9N9Y5W6_9HYPO</name>